<feature type="compositionally biased region" description="Basic and acidic residues" evidence="2">
    <location>
        <begin position="163"/>
        <end position="182"/>
    </location>
</feature>
<dbReference type="SUPFAM" id="SSF109635">
    <property type="entry name" value="DnaK suppressor protein DksA, alpha-hairpin domain"/>
    <property type="match status" value="1"/>
</dbReference>
<dbReference type="RefSeq" id="WP_204817367.1">
    <property type="nucleotide sequence ID" value="NZ_JANHOF010000002.1"/>
</dbReference>
<dbReference type="Proteomes" id="UP001589818">
    <property type="component" value="Unassembled WGS sequence"/>
</dbReference>
<protein>
    <submittedName>
        <fullName evidence="3">Conjugal transfer protein TraR</fullName>
    </submittedName>
</protein>
<dbReference type="PANTHER" id="PTHR33823:SF4">
    <property type="entry name" value="GENERAL STRESS PROTEIN 16O"/>
    <property type="match status" value="1"/>
</dbReference>
<evidence type="ECO:0000313" key="3">
    <source>
        <dbReference type="EMBL" id="MFC0395992.1"/>
    </source>
</evidence>
<evidence type="ECO:0000256" key="2">
    <source>
        <dbReference type="SAM" id="MobiDB-lite"/>
    </source>
</evidence>
<sequence>MMNGLTDKQVEKLKQKLSAEITAIETHFEEEQPEVDGGSAESLRASTGELSTSDNHPADLGTETFERTRDMAVDRAFEEQLTKMSDALDRIQSGDYGKCLICSGEIGHDRLEAIPYTAYCIDHTPRKTSSTGEGPDAVTDAPQIPSPDTDSLPDGAYGLDDADAWRSAEDHGTSDTPTREIDTGELEQLPKGLK</sequence>
<comment type="caution">
    <text evidence="3">The sequence shown here is derived from an EMBL/GenBank/DDBJ whole genome shotgun (WGS) entry which is preliminary data.</text>
</comment>
<evidence type="ECO:0000256" key="1">
    <source>
        <dbReference type="PROSITE-ProRule" id="PRU00510"/>
    </source>
</evidence>
<evidence type="ECO:0000313" key="4">
    <source>
        <dbReference type="Proteomes" id="UP001589818"/>
    </source>
</evidence>
<dbReference type="SUPFAM" id="SSF57716">
    <property type="entry name" value="Glucocorticoid receptor-like (DNA-binding domain)"/>
    <property type="match status" value="1"/>
</dbReference>
<feature type="zinc finger region" description="dksA C4-type" evidence="1">
    <location>
        <begin position="99"/>
        <end position="123"/>
    </location>
</feature>
<dbReference type="PROSITE" id="PS51128">
    <property type="entry name" value="ZF_DKSA_2"/>
    <property type="match status" value="1"/>
</dbReference>
<accession>A0ABV6JKC5</accession>
<feature type="region of interest" description="Disordered" evidence="2">
    <location>
        <begin position="26"/>
        <end position="61"/>
    </location>
</feature>
<gene>
    <name evidence="3" type="ORF">ACFFJ8_32050</name>
</gene>
<name>A0ABV6JKC5_9BACL</name>
<proteinExistence type="predicted"/>
<dbReference type="PANTHER" id="PTHR33823">
    <property type="entry name" value="RNA POLYMERASE-BINDING TRANSCRIPTION FACTOR DKSA-RELATED"/>
    <property type="match status" value="1"/>
</dbReference>
<dbReference type="Gene3D" id="1.20.120.910">
    <property type="entry name" value="DksA, coiled-coil domain"/>
    <property type="match status" value="1"/>
</dbReference>
<reference evidence="3 4" key="1">
    <citation type="submission" date="2024-09" db="EMBL/GenBank/DDBJ databases">
        <authorList>
            <person name="Sun Q."/>
            <person name="Mori K."/>
        </authorList>
    </citation>
    <scope>NUCLEOTIDE SEQUENCE [LARGE SCALE GENOMIC DNA]</scope>
    <source>
        <strain evidence="3 4">CCM 4839</strain>
    </source>
</reference>
<dbReference type="EMBL" id="JBHLVF010000047">
    <property type="protein sequence ID" value="MFC0395992.1"/>
    <property type="molecule type" value="Genomic_DNA"/>
</dbReference>
<feature type="region of interest" description="Disordered" evidence="2">
    <location>
        <begin position="125"/>
        <end position="194"/>
    </location>
</feature>
<keyword evidence="4" id="KW-1185">Reference proteome</keyword>
<feature type="compositionally biased region" description="Polar residues" evidence="2">
    <location>
        <begin position="44"/>
        <end position="55"/>
    </location>
</feature>
<organism evidence="3 4">
    <name type="scientific">Paenibacillus mendelii</name>
    <dbReference type="NCBI Taxonomy" id="206163"/>
    <lineage>
        <taxon>Bacteria</taxon>
        <taxon>Bacillati</taxon>
        <taxon>Bacillota</taxon>
        <taxon>Bacilli</taxon>
        <taxon>Bacillales</taxon>
        <taxon>Paenibacillaceae</taxon>
        <taxon>Paenibacillus</taxon>
    </lineage>
</organism>
<dbReference type="InterPro" id="IPR037187">
    <property type="entry name" value="DnaK_N"/>
</dbReference>